<sequence>MPGPYPIRDEFQDFGTGPYLVKSWSMNIFGTCIIPHVSDGERKAAKEKIEAIDDEKSSTTFRVVDGDLMKLYKKFILIFQATPKKEGTGSVARWTLEYEKLSEEVPEPYATLEFCAQVTKDIDSHLTSAVGA</sequence>
<dbReference type="InterPro" id="IPR051761">
    <property type="entry name" value="MLP-like_ligand-binding"/>
</dbReference>
<evidence type="ECO:0000313" key="2">
    <source>
        <dbReference type="EMBL" id="PKI39062.1"/>
    </source>
</evidence>
<dbReference type="Proteomes" id="UP000233551">
    <property type="component" value="Unassembled WGS sequence"/>
</dbReference>
<dbReference type="SMART" id="SM01037">
    <property type="entry name" value="Bet_v_1"/>
    <property type="match status" value="1"/>
</dbReference>
<evidence type="ECO:0000313" key="3">
    <source>
        <dbReference type="Proteomes" id="UP000233551"/>
    </source>
</evidence>
<dbReference type="GO" id="GO:0006952">
    <property type="term" value="P:defense response"/>
    <property type="evidence" value="ECO:0007669"/>
    <property type="project" value="InterPro"/>
</dbReference>
<dbReference type="PANTHER" id="PTHR31907">
    <property type="entry name" value="MLP-LIKE PROTEIN 423"/>
    <property type="match status" value="1"/>
</dbReference>
<gene>
    <name evidence="2" type="ORF">CRG98_040549</name>
</gene>
<reference evidence="2 3" key="1">
    <citation type="submission" date="2017-11" db="EMBL/GenBank/DDBJ databases">
        <title>De-novo sequencing of pomegranate (Punica granatum L.) genome.</title>
        <authorList>
            <person name="Akparov Z."/>
            <person name="Amiraslanov A."/>
            <person name="Hajiyeva S."/>
            <person name="Abbasov M."/>
            <person name="Kaur K."/>
            <person name="Hamwieh A."/>
            <person name="Solovyev V."/>
            <person name="Salamov A."/>
            <person name="Braich B."/>
            <person name="Kosarev P."/>
            <person name="Mahmoud A."/>
            <person name="Hajiyev E."/>
            <person name="Babayeva S."/>
            <person name="Izzatullayeva V."/>
            <person name="Mammadov A."/>
            <person name="Mammadov A."/>
            <person name="Sharifova S."/>
            <person name="Ojaghi J."/>
            <person name="Eynullazada K."/>
            <person name="Bayramov B."/>
            <person name="Abdulazimova A."/>
            <person name="Shahmuradov I."/>
        </authorList>
    </citation>
    <scope>NUCLEOTIDE SEQUENCE [LARGE SCALE GENOMIC DNA]</scope>
    <source>
        <strain evidence="3">cv. AG2017</strain>
        <tissue evidence="2">Leaf</tissue>
    </source>
</reference>
<comment type="caution">
    <text evidence="2">The sequence shown here is derived from an EMBL/GenBank/DDBJ whole genome shotgun (WGS) entry which is preliminary data.</text>
</comment>
<evidence type="ECO:0000259" key="1">
    <source>
        <dbReference type="SMART" id="SM01037"/>
    </source>
</evidence>
<dbReference type="InterPro" id="IPR000916">
    <property type="entry name" value="Bet_v_I/MLP"/>
</dbReference>
<proteinExistence type="predicted"/>
<accession>A0A2I0I514</accession>
<name>A0A2I0I514_PUNGR</name>
<dbReference type="EMBL" id="PGOL01003911">
    <property type="protein sequence ID" value="PKI39062.1"/>
    <property type="molecule type" value="Genomic_DNA"/>
</dbReference>
<dbReference type="SUPFAM" id="SSF55961">
    <property type="entry name" value="Bet v1-like"/>
    <property type="match status" value="1"/>
</dbReference>
<keyword evidence="3" id="KW-1185">Reference proteome</keyword>
<dbReference type="Gene3D" id="3.30.530.20">
    <property type="match status" value="1"/>
</dbReference>
<dbReference type="AlphaFoldDB" id="A0A2I0I514"/>
<feature type="domain" description="Bet v I/Major latex protein" evidence="1">
    <location>
        <begin position="14"/>
        <end position="129"/>
    </location>
</feature>
<organism evidence="2 3">
    <name type="scientific">Punica granatum</name>
    <name type="common">Pomegranate</name>
    <dbReference type="NCBI Taxonomy" id="22663"/>
    <lineage>
        <taxon>Eukaryota</taxon>
        <taxon>Viridiplantae</taxon>
        <taxon>Streptophyta</taxon>
        <taxon>Embryophyta</taxon>
        <taxon>Tracheophyta</taxon>
        <taxon>Spermatophyta</taxon>
        <taxon>Magnoliopsida</taxon>
        <taxon>eudicotyledons</taxon>
        <taxon>Gunneridae</taxon>
        <taxon>Pentapetalae</taxon>
        <taxon>rosids</taxon>
        <taxon>malvids</taxon>
        <taxon>Myrtales</taxon>
        <taxon>Lythraceae</taxon>
        <taxon>Punica</taxon>
    </lineage>
</organism>
<dbReference type="STRING" id="22663.A0A2I0I514"/>
<dbReference type="Pfam" id="PF00407">
    <property type="entry name" value="Bet_v_1"/>
    <property type="match status" value="1"/>
</dbReference>
<dbReference type="InterPro" id="IPR023393">
    <property type="entry name" value="START-like_dom_sf"/>
</dbReference>
<protein>
    <recommendedName>
        <fullName evidence="1">Bet v I/Major latex protein domain-containing protein</fullName>
    </recommendedName>
</protein>